<dbReference type="AlphaFoldDB" id="A0A834N4T0"/>
<feature type="region of interest" description="Disordered" evidence="1">
    <location>
        <begin position="183"/>
        <end position="211"/>
    </location>
</feature>
<reference evidence="2" key="1">
    <citation type="journal article" date="2020" name="G3 (Bethesda)">
        <title>High-Quality Assemblies for Three Invasive Social Wasps from the &lt;i&gt;Vespula&lt;/i&gt; Genus.</title>
        <authorList>
            <person name="Harrop T.W.R."/>
            <person name="Guhlin J."/>
            <person name="McLaughlin G.M."/>
            <person name="Permina E."/>
            <person name="Stockwell P."/>
            <person name="Gilligan J."/>
            <person name="Le Lec M.F."/>
            <person name="Gruber M.A.M."/>
            <person name="Quinn O."/>
            <person name="Lovegrove M."/>
            <person name="Duncan E.J."/>
            <person name="Remnant E.J."/>
            <person name="Van Eeckhoven J."/>
            <person name="Graham B."/>
            <person name="Knapp R.A."/>
            <person name="Langford K.W."/>
            <person name="Kronenberg Z."/>
            <person name="Press M.O."/>
            <person name="Eacker S.M."/>
            <person name="Wilson-Rankin E.E."/>
            <person name="Purcell J."/>
            <person name="Lester P.J."/>
            <person name="Dearden P.K."/>
        </authorList>
    </citation>
    <scope>NUCLEOTIDE SEQUENCE</scope>
    <source>
        <strain evidence="2">Volc-1</strain>
    </source>
</reference>
<sequence length="231" mass="25556">MVTIETQTSISCYGKEIPKRSSDRSAHVIVLHLSSEKVTRKTLLGLCKPYDIVDHICPPTLFRSQGTQLFLEEFCENVNRTNRISQAQLCHILEECAGCVDCAAPTLNYAIAIWQRDKLSIHAIHVTRRGGSGAIADSSGVGGVGGEGRGETGESAFGGLVSPSAQILFYRAIEFLSKKRQRAAIPKRSTSKRSKPMDGQRQRVKSSPTGCLFREKINWNGQWPVDDPRRR</sequence>
<dbReference type="Proteomes" id="UP000600918">
    <property type="component" value="Unassembled WGS sequence"/>
</dbReference>
<protein>
    <submittedName>
        <fullName evidence="2">Uncharacterized protein</fullName>
    </submittedName>
</protein>
<evidence type="ECO:0000256" key="1">
    <source>
        <dbReference type="SAM" id="MobiDB-lite"/>
    </source>
</evidence>
<comment type="caution">
    <text evidence="2">The sequence shown here is derived from an EMBL/GenBank/DDBJ whole genome shotgun (WGS) entry which is preliminary data.</text>
</comment>
<gene>
    <name evidence="2" type="ORF">H0235_016933</name>
</gene>
<name>A0A834N4T0_VESPE</name>
<accession>A0A834N4T0</accession>
<proteinExistence type="predicted"/>
<keyword evidence="3" id="KW-1185">Reference proteome</keyword>
<organism evidence="2 3">
    <name type="scientific">Vespula pensylvanica</name>
    <name type="common">Western yellow jacket</name>
    <name type="synonym">Wasp</name>
    <dbReference type="NCBI Taxonomy" id="30213"/>
    <lineage>
        <taxon>Eukaryota</taxon>
        <taxon>Metazoa</taxon>
        <taxon>Ecdysozoa</taxon>
        <taxon>Arthropoda</taxon>
        <taxon>Hexapoda</taxon>
        <taxon>Insecta</taxon>
        <taxon>Pterygota</taxon>
        <taxon>Neoptera</taxon>
        <taxon>Endopterygota</taxon>
        <taxon>Hymenoptera</taxon>
        <taxon>Apocrita</taxon>
        <taxon>Aculeata</taxon>
        <taxon>Vespoidea</taxon>
        <taxon>Vespidae</taxon>
        <taxon>Vespinae</taxon>
        <taxon>Vespula</taxon>
    </lineage>
</organism>
<evidence type="ECO:0000313" key="2">
    <source>
        <dbReference type="EMBL" id="KAF7394338.1"/>
    </source>
</evidence>
<evidence type="ECO:0000313" key="3">
    <source>
        <dbReference type="Proteomes" id="UP000600918"/>
    </source>
</evidence>
<dbReference type="EMBL" id="JACSDY010000021">
    <property type="protein sequence ID" value="KAF7394338.1"/>
    <property type="molecule type" value="Genomic_DNA"/>
</dbReference>